<dbReference type="PANTHER" id="PTHR43708">
    <property type="entry name" value="CONSERVED EXPRESSED OXIDOREDUCTASE (EUROFUNG)"/>
    <property type="match status" value="1"/>
</dbReference>
<protein>
    <submittedName>
        <fullName evidence="4">Putative dehydrogenase</fullName>
    </submittedName>
</protein>
<proteinExistence type="inferred from homology"/>
<dbReference type="AlphaFoldDB" id="A0A840Y4T6"/>
<dbReference type="InterPro" id="IPR036291">
    <property type="entry name" value="NAD(P)-bd_dom_sf"/>
</dbReference>
<organism evidence="4 5">
    <name type="scientific">Muricoccus pecuniae</name>
    <dbReference type="NCBI Taxonomy" id="693023"/>
    <lineage>
        <taxon>Bacteria</taxon>
        <taxon>Pseudomonadati</taxon>
        <taxon>Pseudomonadota</taxon>
        <taxon>Alphaproteobacteria</taxon>
        <taxon>Acetobacterales</taxon>
        <taxon>Roseomonadaceae</taxon>
        <taxon>Muricoccus</taxon>
    </lineage>
</organism>
<comment type="caution">
    <text evidence="4">The sequence shown here is derived from an EMBL/GenBank/DDBJ whole genome shotgun (WGS) entry which is preliminary data.</text>
</comment>
<gene>
    <name evidence="4" type="ORF">FHS87_003811</name>
</gene>
<dbReference type="Pfam" id="PF01408">
    <property type="entry name" value="GFO_IDH_MocA"/>
    <property type="match status" value="1"/>
</dbReference>
<name>A0A840Y4T6_9PROT</name>
<comment type="similarity">
    <text evidence="1">Belongs to the Gfo/Idh/MocA family.</text>
</comment>
<keyword evidence="2" id="KW-0560">Oxidoreductase</keyword>
<keyword evidence="5" id="KW-1185">Reference proteome</keyword>
<sequence length="318" mass="34743">MVLQRDIGLVGCGEITRTQHGPFLLGPANDTGLRLVATADPRQGLGTGLRHYPDHCAMLDGEPALAAVSIASPTGTHFGVARDALLAGRHVLLEKPPTTTLAELEELAAIATKQGRVLVTSYHARHNEAVERLRERLAGRLPPRRIAIEWREDFHRWHAGQTWPWRAGGLGVFDPGINALSILCHVLPGLPFHVQRARFRVPPGAETPAFVDMRLTWQGGDGQAVFEWRRGGEDVWDISIDSVDQDGRTEALLLRGVRTLLVDGAAVVTGGEDAEYAGVYRAFHDALERNESSISTQEMRLVEDATAAAEVERTMDAI</sequence>
<dbReference type="GO" id="GO:0000166">
    <property type="term" value="F:nucleotide binding"/>
    <property type="evidence" value="ECO:0007669"/>
    <property type="project" value="InterPro"/>
</dbReference>
<reference evidence="4 5" key="1">
    <citation type="submission" date="2020-08" db="EMBL/GenBank/DDBJ databases">
        <title>Genomic Encyclopedia of Type Strains, Phase IV (KMG-IV): sequencing the most valuable type-strain genomes for metagenomic binning, comparative biology and taxonomic classification.</title>
        <authorList>
            <person name="Goeker M."/>
        </authorList>
    </citation>
    <scope>NUCLEOTIDE SEQUENCE [LARGE SCALE GENOMIC DNA]</scope>
    <source>
        <strain evidence="4 5">DSM 25622</strain>
    </source>
</reference>
<evidence type="ECO:0000256" key="2">
    <source>
        <dbReference type="ARBA" id="ARBA00023002"/>
    </source>
</evidence>
<dbReference type="Gene3D" id="3.30.360.10">
    <property type="entry name" value="Dihydrodipicolinate Reductase, domain 2"/>
    <property type="match status" value="1"/>
</dbReference>
<dbReference type="Gene3D" id="3.40.50.720">
    <property type="entry name" value="NAD(P)-binding Rossmann-like Domain"/>
    <property type="match status" value="1"/>
</dbReference>
<evidence type="ECO:0000259" key="3">
    <source>
        <dbReference type="Pfam" id="PF01408"/>
    </source>
</evidence>
<dbReference type="SUPFAM" id="SSF51735">
    <property type="entry name" value="NAD(P)-binding Rossmann-fold domains"/>
    <property type="match status" value="1"/>
</dbReference>
<accession>A0A840Y4T6</accession>
<evidence type="ECO:0000256" key="1">
    <source>
        <dbReference type="ARBA" id="ARBA00010928"/>
    </source>
</evidence>
<feature type="domain" description="Gfo/Idh/MocA-like oxidoreductase N-terminal" evidence="3">
    <location>
        <begin position="7"/>
        <end position="119"/>
    </location>
</feature>
<dbReference type="EMBL" id="JACIJD010000022">
    <property type="protein sequence ID" value="MBB5695745.1"/>
    <property type="molecule type" value="Genomic_DNA"/>
</dbReference>
<evidence type="ECO:0000313" key="5">
    <source>
        <dbReference type="Proteomes" id="UP000580654"/>
    </source>
</evidence>
<dbReference type="InterPro" id="IPR000683">
    <property type="entry name" value="Gfo/Idh/MocA-like_OxRdtase_N"/>
</dbReference>
<dbReference type="RefSeq" id="WP_184520933.1">
    <property type="nucleotide sequence ID" value="NZ_JACIJD010000022.1"/>
</dbReference>
<dbReference type="Proteomes" id="UP000580654">
    <property type="component" value="Unassembled WGS sequence"/>
</dbReference>
<dbReference type="PANTHER" id="PTHR43708:SF5">
    <property type="entry name" value="CONSERVED EXPRESSED OXIDOREDUCTASE (EUROFUNG)-RELATED"/>
    <property type="match status" value="1"/>
</dbReference>
<dbReference type="InterPro" id="IPR051317">
    <property type="entry name" value="Gfo/Idh/MocA_oxidoreduct"/>
</dbReference>
<evidence type="ECO:0000313" key="4">
    <source>
        <dbReference type="EMBL" id="MBB5695745.1"/>
    </source>
</evidence>
<dbReference type="GO" id="GO:0016491">
    <property type="term" value="F:oxidoreductase activity"/>
    <property type="evidence" value="ECO:0007669"/>
    <property type="project" value="UniProtKB-KW"/>
</dbReference>